<dbReference type="EMBL" id="CP045997">
    <property type="protein sequence ID" value="QHV98746.1"/>
    <property type="molecule type" value="Genomic_DNA"/>
</dbReference>
<feature type="transmembrane region" description="Helical" evidence="1">
    <location>
        <begin position="200"/>
        <end position="218"/>
    </location>
</feature>
<feature type="transmembrane region" description="Helical" evidence="1">
    <location>
        <begin position="99"/>
        <end position="121"/>
    </location>
</feature>
<gene>
    <name evidence="2" type="ORF">GJR95_28730</name>
</gene>
<dbReference type="AlphaFoldDB" id="A0A6P1W4U8"/>
<evidence type="ECO:0008006" key="4">
    <source>
        <dbReference type="Google" id="ProtNLM"/>
    </source>
</evidence>
<feature type="transmembrane region" description="Helical" evidence="1">
    <location>
        <begin position="230"/>
        <end position="250"/>
    </location>
</feature>
<protein>
    <recommendedName>
        <fullName evidence="4">DoxX family membrane protein</fullName>
    </recommendedName>
</protein>
<feature type="transmembrane region" description="Helical" evidence="1">
    <location>
        <begin position="175"/>
        <end position="193"/>
    </location>
</feature>
<evidence type="ECO:0000313" key="3">
    <source>
        <dbReference type="Proteomes" id="UP000464577"/>
    </source>
</evidence>
<keyword evidence="1" id="KW-0812">Transmembrane</keyword>
<evidence type="ECO:0000256" key="1">
    <source>
        <dbReference type="SAM" id="Phobius"/>
    </source>
</evidence>
<reference evidence="2 3" key="1">
    <citation type="submission" date="2019-11" db="EMBL/GenBank/DDBJ databases">
        <title>Spirosoma endbachense sp. nov., isolated from a natural salt meadow.</title>
        <authorList>
            <person name="Rojas J."/>
            <person name="Ambika Manirajan B."/>
            <person name="Ratering S."/>
            <person name="Suarez C."/>
            <person name="Geissler-Plaum R."/>
            <person name="Schnell S."/>
        </authorList>
    </citation>
    <scope>NUCLEOTIDE SEQUENCE [LARGE SCALE GENOMIC DNA]</scope>
    <source>
        <strain evidence="2 3">I-24</strain>
    </source>
</reference>
<dbReference type="RefSeq" id="WP_162389155.1">
    <property type="nucleotide sequence ID" value="NZ_CP045997.1"/>
</dbReference>
<organism evidence="2 3">
    <name type="scientific">Spirosoma endbachense</name>
    <dbReference type="NCBI Taxonomy" id="2666025"/>
    <lineage>
        <taxon>Bacteria</taxon>
        <taxon>Pseudomonadati</taxon>
        <taxon>Bacteroidota</taxon>
        <taxon>Cytophagia</taxon>
        <taxon>Cytophagales</taxon>
        <taxon>Cytophagaceae</taxon>
        <taxon>Spirosoma</taxon>
    </lineage>
</organism>
<name>A0A6P1W4U8_9BACT</name>
<dbReference type="Proteomes" id="UP000464577">
    <property type="component" value="Chromosome"/>
</dbReference>
<feature type="transmembrane region" description="Helical" evidence="1">
    <location>
        <begin position="142"/>
        <end position="169"/>
    </location>
</feature>
<feature type="transmembrane region" description="Helical" evidence="1">
    <location>
        <begin position="70"/>
        <end position="87"/>
    </location>
</feature>
<accession>A0A6P1W4U8</accession>
<feature type="transmembrane region" description="Helical" evidence="1">
    <location>
        <begin position="12"/>
        <end position="33"/>
    </location>
</feature>
<dbReference type="KEGG" id="senf:GJR95_28730"/>
<feature type="transmembrane region" description="Helical" evidence="1">
    <location>
        <begin position="45"/>
        <end position="63"/>
    </location>
</feature>
<keyword evidence="1" id="KW-0472">Membrane</keyword>
<evidence type="ECO:0000313" key="2">
    <source>
        <dbReference type="EMBL" id="QHV98746.1"/>
    </source>
</evidence>
<keyword evidence="1" id="KW-1133">Transmembrane helix</keyword>
<sequence>MNRLIRSGRLLYGTAIVALGLEHLITGNFPTALLPVPAEVPGRLVLVYATGGALVIAGLCVVFGKKADWAALLVAALFLLLDLVTHLPKLIANPYNGGVWTTFTELIALTGGALVIAGELLTDFSVTRRGHFTNTYMRYGSLLYALSLIIFGIQHVLYANFVATLIPAWIPWHLFWTYLIGLAFVATAASILLKKQIPLSTTLLGVMFLLWVILLHIPRVIANLHHETEWTSTFIALAMSGIAFVLADFYKVNEADKIDATTAYKSLSIR</sequence>
<proteinExistence type="predicted"/>
<keyword evidence="3" id="KW-1185">Reference proteome</keyword>